<sequence length="503" mass="55041">MEPVRRRSRIHFEPLRLTSGSTPRASCSTAMTCSTTRATLCAPTKCCCSPRFLPSSRPARFILRCGRGGHCGCAPRHSGCMQPTIVKAQKAQDFLALVPQLLGFLPETSAVLVAFRGNRTCGALRFNLPEPGAPQKVYKRIATTLAGMLCKIPGVDAVVPVLYTGASFASTTGIPGERFAEILNRRLELSGFLLRDSLCVAADAWGSYRDPQCPAGGHPLSDIAESQVFEAATTAAEHPLGTLQNGVEPIGVDSATKERLARVYRRYHRLLMRAENAPALFPTLGFMLDPVMIAEEALTWQNPPSEENAAALLVLVQSPPNRDQIMVQFAFGRAEGMRAHELNRRYARLQSETGRSLDDLVTEEMHTGDPNAKHTGDIMLGLQRERPDVDRIRIAITLLRTVVAMAPRAARPAPLCMLAWLSWALGSGSVAGIFVDRALVIDSQYSMATLLDLLLTSGHLPEWAFAVPRTGEEENDGYARDEDLDQDLDQNFDEDFDERAAGR</sequence>
<gene>
    <name evidence="2" type="ORF">E3T50_11720</name>
</gene>
<proteinExistence type="predicted"/>
<evidence type="ECO:0000313" key="3">
    <source>
        <dbReference type="Proteomes" id="UP000297983"/>
    </source>
</evidence>
<dbReference type="EMBL" id="SOHL01000020">
    <property type="protein sequence ID" value="TFD69948.1"/>
    <property type="molecule type" value="Genomic_DNA"/>
</dbReference>
<protein>
    <submittedName>
        <fullName evidence="2">DUF4192 family protein</fullName>
    </submittedName>
</protein>
<dbReference type="InterPro" id="IPR025447">
    <property type="entry name" value="DUF4192"/>
</dbReference>
<feature type="compositionally biased region" description="Acidic residues" evidence="1">
    <location>
        <begin position="482"/>
        <end position="497"/>
    </location>
</feature>
<keyword evidence="3" id="KW-1185">Reference proteome</keyword>
<dbReference type="Pfam" id="PF13830">
    <property type="entry name" value="DUF4192"/>
    <property type="match status" value="2"/>
</dbReference>
<feature type="region of interest" description="Disordered" evidence="1">
    <location>
        <begin position="471"/>
        <end position="503"/>
    </location>
</feature>
<evidence type="ECO:0000313" key="2">
    <source>
        <dbReference type="EMBL" id="TFD69948.1"/>
    </source>
</evidence>
<comment type="caution">
    <text evidence="2">The sequence shown here is derived from an EMBL/GenBank/DDBJ whole genome shotgun (WGS) entry which is preliminary data.</text>
</comment>
<dbReference type="Proteomes" id="UP000297983">
    <property type="component" value="Unassembled WGS sequence"/>
</dbReference>
<evidence type="ECO:0000256" key="1">
    <source>
        <dbReference type="SAM" id="MobiDB-lite"/>
    </source>
</evidence>
<reference evidence="2 3" key="1">
    <citation type="submission" date="2019-03" db="EMBL/GenBank/DDBJ databases">
        <title>Genomics of glacier-inhabiting Cryobacterium strains.</title>
        <authorList>
            <person name="Liu Q."/>
            <person name="Xin Y.-H."/>
        </authorList>
    </citation>
    <scope>NUCLEOTIDE SEQUENCE [LARGE SCALE GENOMIC DNA]</scope>
    <source>
        <strain evidence="2 3">Hz16</strain>
    </source>
</reference>
<organism evidence="2 3">
    <name type="scientific">Cryobacterium gelidum</name>
    <dbReference type="NCBI Taxonomy" id="1259164"/>
    <lineage>
        <taxon>Bacteria</taxon>
        <taxon>Bacillati</taxon>
        <taxon>Actinomycetota</taxon>
        <taxon>Actinomycetes</taxon>
        <taxon>Micrococcales</taxon>
        <taxon>Microbacteriaceae</taxon>
        <taxon>Cryobacterium</taxon>
    </lineage>
</organism>
<name>A0A4R9AUG4_9MICO</name>
<dbReference type="AlphaFoldDB" id="A0A4R9AUG4"/>
<accession>A0A4R9AUG4</accession>